<dbReference type="Pfam" id="PF13443">
    <property type="entry name" value="HTH_26"/>
    <property type="match status" value="1"/>
</dbReference>
<feature type="domain" description="HTH cro/C1-type" evidence="1">
    <location>
        <begin position="10"/>
        <end position="65"/>
    </location>
</feature>
<dbReference type="RefSeq" id="WP_277538964.1">
    <property type="nucleotide sequence ID" value="NZ_JAPDIA010000009.1"/>
</dbReference>
<dbReference type="AlphaFoldDB" id="A0A9X4L0D2"/>
<evidence type="ECO:0000313" key="3">
    <source>
        <dbReference type="Proteomes" id="UP001153404"/>
    </source>
</evidence>
<keyword evidence="3" id="KW-1185">Reference proteome</keyword>
<dbReference type="CDD" id="cd00093">
    <property type="entry name" value="HTH_XRE"/>
    <property type="match status" value="1"/>
</dbReference>
<comment type="caution">
    <text evidence="2">The sequence shown here is derived from an EMBL/GenBank/DDBJ whole genome shotgun (WGS) entry which is preliminary data.</text>
</comment>
<dbReference type="Gene3D" id="1.10.260.40">
    <property type="entry name" value="lambda repressor-like DNA-binding domains"/>
    <property type="match status" value="1"/>
</dbReference>
<sequence length="74" mass="8177">MTKTIVRIRLSEILKERCMTRQQLALLTGLRPSTVSDLCKPTASRIYLSTIAAVCDALDIAIDELIVSEGIENN</sequence>
<dbReference type="SUPFAM" id="SSF47413">
    <property type="entry name" value="lambda repressor-like DNA-binding domains"/>
    <property type="match status" value="1"/>
</dbReference>
<accession>A0A9X4L0D2</accession>
<dbReference type="PROSITE" id="PS50943">
    <property type="entry name" value="HTH_CROC1"/>
    <property type="match status" value="1"/>
</dbReference>
<proteinExistence type="predicted"/>
<dbReference type="EMBL" id="JAPDIA010000009">
    <property type="protein sequence ID" value="MDG0814218.1"/>
    <property type="molecule type" value="Genomic_DNA"/>
</dbReference>
<gene>
    <name evidence="2" type="ORF">OMP40_36770</name>
</gene>
<protein>
    <submittedName>
        <fullName evidence="2">Helix-turn-helix transcriptional regulator</fullName>
    </submittedName>
</protein>
<dbReference type="Proteomes" id="UP001153404">
    <property type="component" value="Unassembled WGS sequence"/>
</dbReference>
<evidence type="ECO:0000259" key="1">
    <source>
        <dbReference type="PROSITE" id="PS50943"/>
    </source>
</evidence>
<dbReference type="GO" id="GO:0003677">
    <property type="term" value="F:DNA binding"/>
    <property type="evidence" value="ECO:0007669"/>
    <property type="project" value="InterPro"/>
</dbReference>
<reference evidence="2" key="1">
    <citation type="submission" date="2022-10" db="EMBL/GenBank/DDBJ databases">
        <title>Comparative genomic analysis of Cohnella hashimotonis sp. nov., isolated from the International Space Station.</title>
        <authorList>
            <person name="Simpson A."/>
            <person name="Venkateswaran K."/>
        </authorList>
    </citation>
    <scope>NUCLEOTIDE SEQUENCE</scope>
    <source>
        <strain evidence="2">DSM 28161</strain>
    </source>
</reference>
<dbReference type="InterPro" id="IPR001387">
    <property type="entry name" value="Cro/C1-type_HTH"/>
</dbReference>
<dbReference type="SMART" id="SM00530">
    <property type="entry name" value="HTH_XRE"/>
    <property type="match status" value="1"/>
</dbReference>
<name>A0A9X4L0D2_9BACL</name>
<organism evidence="2 3">
    <name type="scientific">Cohnella rhizosphaerae</name>
    <dbReference type="NCBI Taxonomy" id="1457232"/>
    <lineage>
        <taxon>Bacteria</taxon>
        <taxon>Bacillati</taxon>
        <taxon>Bacillota</taxon>
        <taxon>Bacilli</taxon>
        <taxon>Bacillales</taxon>
        <taxon>Paenibacillaceae</taxon>
        <taxon>Cohnella</taxon>
    </lineage>
</organism>
<evidence type="ECO:0000313" key="2">
    <source>
        <dbReference type="EMBL" id="MDG0814218.1"/>
    </source>
</evidence>
<dbReference type="InterPro" id="IPR010982">
    <property type="entry name" value="Lambda_DNA-bd_dom_sf"/>
</dbReference>